<feature type="domain" description="C2H2-type" evidence="9">
    <location>
        <begin position="31"/>
        <end position="58"/>
    </location>
</feature>
<keyword evidence="6" id="KW-0539">Nucleus</keyword>
<evidence type="ECO:0000256" key="3">
    <source>
        <dbReference type="ARBA" id="ARBA00022737"/>
    </source>
</evidence>
<evidence type="ECO:0000259" key="9">
    <source>
        <dbReference type="PROSITE" id="PS50157"/>
    </source>
</evidence>
<feature type="domain" description="C2H2-type" evidence="9">
    <location>
        <begin position="3"/>
        <end position="30"/>
    </location>
</feature>
<protein>
    <submittedName>
        <fullName evidence="10">Zinc finger protein 423</fullName>
    </submittedName>
</protein>
<keyword evidence="4 7" id="KW-0863">Zinc-finger</keyword>
<feature type="compositionally biased region" description="Basic and acidic residues" evidence="8">
    <location>
        <begin position="105"/>
        <end position="114"/>
    </location>
</feature>
<keyword evidence="11" id="KW-1185">Reference proteome</keyword>
<dbReference type="InterPro" id="IPR013087">
    <property type="entry name" value="Znf_C2H2_type"/>
</dbReference>
<name>A0AAV4SYU4_9ARAC</name>
<evidence type="ECO:0000256" key="1">
    <source>
        <dbReference type="ARBA" id="ARBA00004123"/>
    </source>
</evidence>
<feature type="region of interest" description="Disordered" evidence="8">
    <location>
        <begin position="78"/>
        <end position="119"/>
    </location>
</feature>
<dbReference type="PROSITE" id="PS00028">
    <property type="entry name" value="ZINC_FINGER_C2H2_1"/>
    <property type="match status" value="7"/>
</dbReference>
<dbReference type="InterPro" id="IPR036236">
    <property type="entry name" value="Znf_C2H2_sf"/>
</dbReference>
<comment type="caution">
    <text evidence="10">The sequence shown here is derived from an EMBL/GenBank/DDBJ whole genome shotgun (WGS) entry which is preliminary data.</text>
</comment>
<comment type="subcellular location">
    <subcellularLocation>
        <location evidence="1">Nucleus</location>
    </subcellularLocation>
</comment>
<dbReference type="GO" id="GO:0008270">
    <property type="term" value="F:zinc ion binding"/>
    <property type="evidence" value="ECO:0007669"/>
    <property type="project" value="UniProtKB-KW"/>
</dbReference>
<keyword evidence="5" id="KW-0862">Zinc</keyword>
<feature type="compositionally biased region" description="Polar residues" evidence="8">
    <location>
        <begin position="400"/>
        <end position="409"/>
    </location>
</feature>
<dbReference type="FunFam" id="3.30.160.60:FF:000167">
    <property type="entry name" value="Zinc finger protein 521"/>
    <property type="match status" value="1"/>
</dbReference>
<dbReference type="FunFam" id="3.30.160.60:FF:000483">
    <property type="entry name" value="Zinc finger protein 423"/>
    <property type="match status" value="1"/>
</dbReference>
<dbReference type="SUPFAM" id="SSF57667">
    <property type="entry name" value="beta-beta-alpha zinc fingers"/>
    <property type="match status" value="3"/>
</dbReference>
<feature type="domain" description="C2H2-type" evidence="9">
    <location>
        <begin position="491"/>
        <end position="515"/>
    </location>
</feature>
<keyword evidence="3" id="KW-0677">Repeat</keyword>
<dbReference type="Pfam" id="PF13894">
    <property type="entry name" value="zf-C2H2_4"/>
    <property type="match status" value="1"/>
</dbReference>
<dbReference type="Pfam" id="PF00096">
    <property type="entry name" value="zf-C2H2"/>
    <property type="match status" value="1"/>
</dbReference>
<evidence type="ECO:0000256" key="8">
    <source>
        <dbReference type="SAM" id="MobiDB-lite"/>
    </source>
</evidence>
<dbReference type="PANTHER" id="PTHR24394:SF44">
    <property type="entry name" value="ZINC FINGER PROTEIN 271-LIKE"/>
    <property type="match status" value="1"/>
</dbReference>
<evidence type="ECO:0000313" key="11">
    <source>
        <dbReference type="Proteomes" id="UP001054837"/>
    </source>
</evidence>
<dbReference type="Pfam" id="PF13912">
    <property type="entry name" value="zf-C2H2_6"/>
    <property type="match status" value="1"/>
</dbReference>
<dbReference type="FunFam" id="3.30.160.60:FF:000446">
    <property type="entry name" value="Zinc finger protein"/>
    <property type="match status" value="1"/>
</dbReference>
<dbReference type="Gene3D" id="3.30.160.60">
    <property type="entry name" value="Classic Zinc Finger"/>
    <property type="match status" value="3"/>
</dbReference>
<gene>
    <name evidence="10" type="primary">Znf423_3</name>
    <name evidence="10" type="ORF">CDAR_45311</name>
</gene>
<evidence type="ECO:0000256" key="5">
    <source>
        <dbReference type="ARBA" id="ARBA00022833"/>
    </source>
</evidence>
<dbReference type="SMART" id="SM00355">
    <property type="entry name" value="ZnF_C2H2"/>
    <property type="match status" value="9"/>
</dbReference>
<proteinExistence type="predicted"/>
<evidence type="ECO:0000256" key="7">
    <source>
        <dbReference type="PROSITE-ProRule" id="PRU00042"/>
    </source>
</evidence>
<dbReference type="Proteomes" id="UP001054837">
    <property type="component" value="Unassembled WGS sequence"/>
</dbReference>
<feature type="region of interest" description="Disordered" evidence="8">
    <location>
        <begin position="335"/>
        <end position="409"/>
    </location>
</feature>
<dbReference type="GO" id="GO:0000981">
    <property type="term" value="F:DNA-binding transcription factor activity, RNA polymerase II-specific"/>
    <property type="evidence" value="ECO:0007669"/>
    <property type="project" value="TreeGrafter"/>
</dbReference>
<dbReference type="GO" id="GO:0005634">
    <property type="term" value="C:nucleus"/>
    <property type="evidence" value="ECO:0007669"/>
    <property type="project" value="UniProtKB-SubCell"/>
</dbReference>
<evidence type="ECO:0000256" key="2">
    <source>
        <dbReference type="ARBA" id="ARBA00022723"/>
    </source>
</evidence>
<reference evidence="10 11" key="1">
    <citation type="submission" date="2021-06" db="EMBL/GenBank/DDBJ databases">
        <title>Caerostris darwini draft genome.</title>
        <authorList>
            <person name="Kono N."/>
            <person name="Arakawa K."/>
        </authorList>
    </citation>
    <scope>NUCLEOTIDE SEQUENCE [LARGE SCALE GENOMIC DNA]</scope>
</reference>
<feature type="domain" description="C2H2-type" evidence="9">
    <location>
        <begin position="414"/>
        <end position="441"/>
    </location>
</feature>
<sequence>MPFRCDYCQRLFKHKRSRDRHVKLHTGDRKYRCTQCESAFSRSDHLKIHMKTHDNGKPYQCTVCNRGYNTAAALSSHMQNHKKITEPPTDLPVAPYTRGSTPNDHQGDKDSREEDSPDPPKPLLCNFCPQVCSSPNALGDHMLQSHRSFSSSSPLSDSPRPPSSRGCFKCLDELASPNAICPHKKVYGDNDTDKSNSDSKAHDGISPSMKLTCGFCSKSDFPTFESLQLHVQVLHVPTGSTADSALAASLRSLQSMLHSKRPHHGQNAIMDNFMGFSGMECDSSLTALHILQKHAAMNENLMLKRPNDIYCSQCNIGFTTSTALLDHVRLVHETTPPAVPRSPSSPINNHSSKRSYASSRLRPNGAKHLKTSNALGSHSAVFNGTASSHYRRQDPGGGQNIPTGHSPETTPNTLLCSQCNAGFSDFESFRTHLKSHLDAAAAASTSGQGPVSGTASSLQLHTCPECNAEFSSESLLDNHVIGHFLSASTEYGCQSCMKLFQKPDELQKHLMDVHAYHLYRCALCKQIFDSKVSSNFYVC</sequence>
<feature type="domain" description="C2H2-type" evidence="9">
    <location>
        <begin position="461"/>
        <end position="483"/>
    </location>
</feature>
<feature type="domain" description="C2H2-type" evidence="9">
    <location>
        <begin position="59"/>
        <end position="86"/>
    </location>
</feature>
<dbReference type="PROSITE" id="PS50157">
    <property type="entry name" value="ZINC_FINGER_C2H2_2"/>
    <property type="match status" value="7"/>
</dbReference>
<dbReference type="EMBL" id="BPLQ01008563">
    <property type="protein sequence ID" value="GIY38171.1"/>
    <property type="molecule type" value="Genomic_DNA"/>
</dbReference>
<evidence type="ECO:0000256" key="6">
    <source>
        <dbReference type="ARBA" id="ARBA00023242"/>
    </source>
</evidence>
<feature type="domain" description="C2H2-type" evidence="9">
    <location>
        <begin position="309"/>
        <end position="337"/>
    </location>
</feature>
<keyword evidence="2" id="KW-0479">Metal-binding</keyword>
<feature type="compositionally biased region" description="Polar residues" evidence="8">
    <location>
        <begin position="371"/>
        <end position="388"/>
    </location>
</feature>
<feature type="compositionally biased region" description="Polar residues" evidence="8">
    <location>
        <begin position="342"/>
        <end position="358"/>
    </location>
</feature>
<dbReference type="PANTHER" id="PTHR24394">
    <property type="entry name" value="ZINC FINGER PROTEIN"/>
    <property type="match status" value="1"/>
</dbReference>
<evidence type="ECO:0000313" key="10">
    <source>
        <dbReference type="EMBL" id="GIY38171.1"/>
    </source>
</evidence>
<accession>A0AAV4SYU4</accession>
<organism evidence="10 11">
    <name type="scientific">Caerostris darwini</name>
    <dbReference type="NCBI Taxonomy" id="1538125"/>
    <lineage>
        <taxon>Eukaryota</taxon>
        <taxon>Metazoa</taxon>
        <taxon>Ecdysozoa</taxon>
        <taxon>Arthropoda</taxon>
        <taxon>Chelicerata</taxon>
        <taxon>Arachnida</taxon>
        <taxon>Araneae</taxon>
        <taxon>Araneomorphae</taxon>
        <taxon>Entelegynae</taxon>
        <taxon>Araneoidea</taxon>
        <taxon>Araneidae</taxon>
        <taxon>Caerostris</taxon>
    </lineage>
</organism>
<evidence type="ECO:0000256" key="4">
    <source>
        <dbReference type="ARBA" id="ARBA00022771"/>
    </source>
</evidence>
<dbReference type="AlphaFoldDB" id="A0AAV4SYU4"/>